<evidence type="ECO:0000313" key="5">
    <source>
        <dbReference type="EMBL" id="AQG77942.1"/>
    </source>
</evidence>
<dbReference type="InterPro" id="IPR050748">
    <property type="entry name" value="Glycosyltrans_8_dom-fam"/>
</dbReference>
<proteinExistence type="predicted"/>
<dbReference type="PANTHER" id="PTHR13778">
    <property type="entry name" value="GLYCOSYLTRANSFERASE 8 DOMAIN-CONTAINING PROTEIN"/>
    <property type="match status" value="1"/>
</dbReference>
<dbReference type="InterPro" id="IPR023827">
    <property type="entry name" value="Peptidase_S8_Asp-AS"/>
</dbReference>
<evidence type="ECO:0000256" key="2">
    <source>
        <dbReference type="ARBA" id="ARBA00022679"/>
    </source>
</evidence>
<dbReference type="PROSITE" id="PS00136">
    <property type="entry name" value="SUBTILASE_ASP"/>
    <property type="match status" value="1"/>
</dbReference>
<dbReference type="AlphaFoldDB" id="A0A1P9WRE3"/>
<gene>
    <name evidence="5" type="ORF">AWR27_00390</name>
</gene>
<dbReference type="GO" id="GO:0016787">
    <property type="term" value="F:hydrolase activity"/>
    <property type="evidence" value="ECO:0007669"/>
    <property type="project" value="UniProtKB-KW"/>
</dbReference>
<dbReference type="RefSeq" id="WP_077129367.1">
    <property type="nucleotide sequence ID" value="NZ_CP014263.1"/>
</dbReference>
<evidence type="ECO:0000313" key="6">
    <source>
        <dbReference type="Proteomes" id="UP000187941"/>
    </source>
</evidence>
<sequence length="297" mass="34200">MPDSIYLTLSSDNYYAPMVATLLKSIEQNYQSAETIEVYIIDDGISATNRKRIEASVRADLFHIHWHPAKSVVPATVKLPADKSALPMTTYLRLYAPYIVPPEARRLLYLDVDMLVLGNIADLWHTDLRGCVCAAVQDVGQTVSCAWAGIRNYRELGMDPDTKYFNAGVLLMDVQQWREADIANRVIRCMNDNLKHVTCADQYGLNVVLMNQWVQLDPRWNWFSTLPHAAPYLIHFVSVDKPIFAACSSDKHFLDLFFTYMRQTSWKNFQPISNQSRFFHKVYRKGKKISMHMLARL</sequence>
<keyword evidence="2" id="KW-0808">Transferase</keyword>
<dbReference type="PANTHER" id="PTHR13778:SF47">
    <property type="entry name" value="LIPOPOLYSACCHARIDE 1,3-GALACTOSYLTRANSFERASE"/>
    <property type="match status" value="1"/>
</dbReference>
<dbReference type="Pfam" id="PF01501">
    <property type="entry name" value="Glyco_transf_8"/>
    <property type="match status" value="1"/>
</dbReference>
<keyword evidence="6" id="KW-1185">Reference proteome</keyword>
<evidence type="ECO:0000256" key="1">
    <source>
        <dbReference type="ARBA" id="ARBA00022676"/>
    </source>
</evidence>
<name>A0A1P9WRE3_9BACT</name>
<keyword evidence="3" id="KW-0479">Metal-binding</keyword>
<dbReference type="SUPFAM" id="SSF53448">
    <property type="entry name" value="Nucleotide-diphospho-sugar transferases"/>
    <property type="match status" value="1"/>
</dbReference>
<protein>
    <recommendedName>
        <fullName evidence="7">Glycosyl transferase</fullName>
    </recommendedName>
</protein>
<reference evidence="5 6" key="1">
    <citation type="submission" date="2016-01" db="EMBL/GenBank/DDBJ databases">
        <authorList>
            <person name="Oliw E.H."/>
        </authorList>
    </citation>
    <scope>NUCLEOTIDE SEQUENCE [LARGE SCALE GENOMIC DNA]</scope>
    <source>
        <strain evidence="5 6">DY10</strain>
    </source>
</reference>
<dbReference type="Gene3D" id="3.90.550.10">
    <property type="entry name" value="Spore Coat Polysaccharide Biosynthesis Protein SpsA, Chain A"/>
    <property type="match status" value="1"/>
</dbReference>
<dbReference type="KEGG" id="smon:AWR27_00390"/>
<dbReference type="GO" id="GO:0016757">
    <property type="term" value="F:glycosyltransferase activity"/>
    <property type="evidence" value="ECO:0007669"/>
    <property type="project" value="UniProtKB-KW"/>
</dbReference>
<accession>A0A1P9WRE3</accession>
<evidence type="ECO:0000256" key="4">
    <source>
        <dbReference type="ARBA" id="ARBA00022801"/>
    </source>
</evidence>
<dbReference type="InterPro" id="IPR002495">
    <property type="entry name" value="Glyco_trans_8"/>
</dbReference>
<evidence type="ECO:0008006" key="7">
    <source>
        <dbReference type="Google" id="ProtNLM"/>
    </source>
</evidence>
<dbReference type="CDD" id="cd04194">
    <property type="entry name" value="GT8_A4GalT_like"/>
    <property type="match status" value="1"/>
</dbReference>
<dbReference type="STRING" id="1178516.AWR27_00390"/>
<dbReference type="InterPro" id="IPR029044">
    <property type="entry name" value="Nucleotide-diphossugar_trans"/>
</dbReference>
<dbReference type="EMBL" id="CP014263">
    <property type="protein sequence ID" value="AQG77942.1"/>
    <property type="molecule type" value="Genomic_DNA"/>
</dbReference>
<dbReference type="OrthoDB" id="695971at2"/>
<evidence type="ECO:0000256" key="3">
    <source>
        <dbReference type="ARBA" id="ARBA00022723"/>
    </source>
</evidence>
<dbReference type="Proteomes" id="UP000187941">
    <property type="component" value="Chromosome"/>
</dbReference>
<organism evidence="5 6">
    <name type="scientific">Spirosoma montaniterrae</name>
    <dbReference type="NCBI Taxonomy" id="1178516"/>
    <lineage>
        <taxon>Bacteria</taxon>
        <taxon>Pseudomonadati</taxon>
        <taxon>Bacteroidota</taxon>
        <taxon>Cytophagia</taxon>
        <taxon>Cytophagales</taxon>
        <taxon>Cytophagaceae</taxon>
        <taxon>Spirosoma</taxon>
    </lineage>
</organism>
<dbReference type="GO" id="GO:0046872">
    <property type="term" value="F:metal ion binding"/>
    <property type="evidence" value="ECO:0007669"/>
    <property type="project" value="UniProtKB-KW"/>
</dbReference>
<keyword evidence="1" id="KW-0328">Glycosyltransferase</keyword>
<keyword evidence="4" id="KW-0378">Hydrolase</keyword>